<proteinExistence type="predicted"/>
<dbReference type="InterPro" id="IPR021456">
    <property type="entry name" value="DUF3107"/>
</dbReference>
<protein>
    <submittedName>
        <fullName evidence="1">Unannotated protein</fullName>
    </submittedName>
</protein>
<accession>A0A6J6J4F0</accession>
<dbReference type="EMBL" id="CAEZVT010000021">
    <property type="protein sequence ID" value="CAB4631882.1"/>
    <property type="molecule type" value="Genomic_DNA"/>
</dbReference>
<dbReference type="AlphaFoldDB" id="A0A6J6J4F0"/>
<name>A0A6J6J4F0_9ZZZZ</name>
<evidence type="ECO:0000313" key="1">
    <source>
        <dbReference type="EMBL" id="CAB4631882.1"/>
    </source>
</evidence>
<reference evidence="1" key="1">
    <citation type="submission" date="2020-05" db="EMBL/GenBank/DDBJ databases">
        <authorList>
            <person name="Chiriac C."/>
            <person name="Salcher M."/>
            <person name="Ghai R."/>
            <person name="Kavagutti S V."/>
        </authorList>
    </citation>
    <scope>NUCLEOTIDE SEQUENCE</scope>
</reference>
<organism evidence="1">
    <name type="scientific">freshwater metagenome</name>
    <dbReference type="NCBI Taxonomy" id="449393"/>
    <lineage>
        <taxon>unclassified sequences</taxon>
        <taxon>metagenomes</taxon>
        <taxon>ecological metagenomes</taxon>
    </lineage>
</organism>
<gene>
    <name evidence="1" type="ORF">UFOPK2131_00345</name>
</gene>
<dbReference type="Pfam" id="PF11305">
    <property type="entry name" value="DUF3107"/>
    <property type="match status" value="1"/>
</dbReference>
<sequence>MDIRIGIKHSARELSFDTAESAAAVEKKVAEAIESNSKLINLTDSKGNVFLVPTEALAYLEIGAEEARRVGFIA</sequence>